<evidence type="ECO:0000313" key="7">
    <source>
        <dbReference type="EMBL" id="OKL50945.1"/>
    </source>
</evidence>
<dbReference type="RefSeq" id="WP_073825919.1">
    <property type="nucleotide sequence ID" value="NZ_JAUNKL010000006.1"/>
</dbReference>
<evidence type="ECO:0000256" key="1">
    <source>
        <dbReference type="ARBA" id="ARBA00004202"/>
    </source>
</evidence>
<dbReference type="OrthoDB" id="9804819at2"/>
<dbReference type="Pfam" id="PF00005">
    <property type="entry name" value="ABC_tran"/>
    <property type="match status" value="1"/>
</dbReference>
<dbReference type="InterPro" id="IPR025302">
    <property type="entry name" value="DrrA1/2-like_C"/>
</dbReference>
<keyword evidence="4 7" id="KW-0067">ATP-binding</keyword>
<dbReference type="AlphaFoldDB" id="A0A1Q5PU06"/>
<evidence type="ECO:0000256" key="4">
    <source>
        <dbReference type="ARBA" id="ARBA00022840"/>
    </source>
</evidence>
<dbReference type="SMART" id="SM00382">
    <property type="entry name" value="AAA"/>
    <property type="match status" value="1"/>
</dbReference>
<name>A0A1Q5PU06_9ACTO</name>
<dbReference type="CDD" id="cd03230">
    <property type="entry name" value="ABC_DR_subfamily_A"/>
    <property type="match status" value="1"/>
</dbReference>
<dbReference type="STRING" id="52770.BSZ40_09940"/>
<dbReference type="Proteomes" id="UP000185612">
    <property type="component" value="Unassembled WGS sequence"/>
</dbReference>
<dbReference type="PANTHER" id="PTHR42711">
    <property type="entry name" value="ABC TRANSPORTER ATP-BINDING PROTEIN"/>
    <property type="match status" value="1"/>
</dbReference>
<dbReference type="InterPro" id="IPR003439">
    <property type="entry name" value="ABC_transporter-like_ATP-bd"/>
</dbReference>
<dbReference type="SUPFAM" id="SSF52540">
    <property type="entry name" value="P-loop containing nucleoside triphosphate hydrolases"/>
    <property type="match status" value="1"/>
</dbReference>
<dbReference type="PROSITE" id="PS50893">
    <property type="entry name" value="ABC_TRANSPORTER_2"/>
    <property type="match status" value="1"/>
</dbReference>
<keyword evidence="8" id="KW-1185">Reference proteome</keyword>
<dbReference type="Pfam" id="PF13732">
    <property type="entry name" value="DrrA1-3_C"/>
    <property type="match status" value="1"/>
</dbReference>
<gene>
    <name evidence="7" type="ORF">BSZ40_09940</name>
</gene>
<dbReference type="GO" id="GO:0016887">
    <property type="term" value="F:ATP hydrolysis activity"/>
    <property type="evidence" value="ECO:0007669"/>
    <property type="project" value="InterPro"/>
</dbReference>
<dbReference type="InterPro" id="IPR050763">
    <property type="entry name" value="ABC_transporter_ATP-binding"/>
</dbReference>
<dbReference type="GO" id="GO:0046677">
    <property type="term" value="P:response to antibiotic"/>
    <property type="evidence" value="ECO:0007669"/>
    <property type="project" value="UniProtKB-KW"/>
</dbReference>
<protein>
    <submittedName>
        <fullName evidence="7">ABC transporter ATP-binding protein</fullName>
    </submittedName>
</protein>
<keyword evidence="3" id="KW-0547">Nucleotide-binding</keyword>
<dbReference type="Gene3D" id="3.40.50.300">
    <property type="entry name" value="P-loop containing nucleotide triphosphate hydrolases"/>
    <property type="match status" value="1"/>
</dbReference>
<dbReference type="InterPro" id="IPR027417">
    <property type="entry name" value="P-loop_NTPase"/>
</dbReference>
<feature type="domain" description="ABC transporter" evidence="6">
    <location>
        <begin position="7"/>
        <end position="230"/>
    </location>
</feature>
<evidence type="ECO:0000259" key="6">
    <source>
        <dbReference type="PROSITE" id="PS50893"/>
    </source>
</evidence>
<dbReference type="PANTHER" id="PTHR42711:SF17">
    <property type="entry name" value="ABC TRANSPORTER ATP-BINDING PROTEIN"/>
    <property type="match status" value="1"/>
</dbReference>
<dbReference type="InterPro" id="IPR003593">
    <property type="entry name" value="AAA+_ATPase"/>
</dbReference>
<evidence type="ECO:0000256" key="3">
    <source>
        <dbReference type="ARBA" id="ARBA00022741"/>
    </source>
</evidence>
<keyword evidence="5" id="KW-0046">Antibiotic resistance</keyword>
<reference evidence="8" key="1">
    <citation type="submission" date="2016-12" db="EMBL/GenBank/DDBJ databases">
        <authorList>
            <person name="Meng X."/>
        </authorList>
    </citation>
    <scope>NUCLEOTIDE SEQUENCE [LARGE SCALE GENOMIC DNA]</scope>
    <source>
        <strain evidence="8">DSM 20732</strain>
    </source>
</reference>
<dbReference type="GO" id="GO:0005886">
    <property type="term" value="C:plasma membrane"/>
    <property type="evidence" value="ECO:0007669"/>
    <property type="project" value="UniProtKB-SubCell"/>
</dbReference>
<comment type="subcellular location">
    <subcellularLocation>
        <location evidence="1">Cell membrane</location>
        <topology evidence="1">Peripheral membrane protein</topology>
    </subcellularLocation>
</comment>
<dbReference type="InterPro" id="IPR017871">
    <property type="entry name" value="ABC_transporter-like_CS"/>
</dbReference>
<sequence>MHTQTGITVTGVTKSFGTLRAVDNLDLRVPAGQVLALLGPNGAGKSTLTEMILALRSPDAGSIQVFGEEPRAAVRAGKIGAMLQNGALLADVSVHNLLRTVYDISAHPLPLNRVIELADVGDILKTSTSKLSGGQAQRVRFALAIMPNPDLIMLDEPTVGLDVDARRSFWSTMRQFAAAGHTIVYATHYLAEADEFSDRIVVLSHGRVIADGTGETIKNLVGGKQVSFYARGGDFASLPGVVRVTQEHGRTVLTTSDSDALLRQLLCGPQAHQISDIAVSAPSLEDAFVNLVAEGESK</sequence>
<evidence type="ECO:0000313" key="8">
    <source>
        <dbReference type="Proteomes" id="UP000185612"/>
    </source>
</evidence>
<proteinExistence type="predicted"/>
<dbReference type="GO" id="GO:0005524">
    <property type="term" value="F:ATP binding"/>
    <property type="evidence" value="ECO:0007669"/>
    <property type="project" value="UniProtKB-KW"/>
</dbReference>
<dbReference type="EMBL" id="MQVS01000012">
    <property type="protein sequence ID" value="OKL50945.1"/>
    <property type="molecule type" value="Genomic_DNA"/>
</dbReference>
<keyword evidence="2" id="KW-0813">Transport</keyword>
<dbReference type="PROSITE" id="PS00211">
    <property type="entry name" value="ABC_TRANSPORTER_1"/>
    <property type="match status" value="1"/>
</dbReference>
<accession>A0A1Q5PU06</accession>
<comment type="caution">
    <text evidence="7">The sequence shown here is derived from an EMBL/GenBank/DDBJ whole genome shotgun (WGS) entry which is preliminary data.</text>
</comment>
<evidence type="ECO:0000256" key="2">
    <source>
        <dbReference type="ARBA" id="ARBA00022448"/>
    </source>
</evidence>
<organism evidence="7 8">
    <name type="scientific">Buchananella hordeovulneris</name>
    <dbReference type="NCBI Taxonomy" id="52770"/>
    <lineage>
        <taxon>Bacteria</taxon>
        <taxon>Bacillati</taxon>
        <taxon>Actinomycetota</taxon>
        <taxon>Actinomycetes</taxon>
        <taxon>Actinomycetales</taxon>
        <taxon>Actinomycetaceae</taxon>
        <taxon>Buchananella</taxon>
    </lineage>
</organism>
<evidence type="ECO:0000256" key="5">
    <source>
        <dbReference type="ARBA" id="ARBA00023251"/>
    </source>
</evidence>